<sequence length="537" mass="60451">MQQFVNRPINQGINPQRINRKNGIKAANLLFLACSSFLFLSQISNQPQNALAGALPETTLWGKPTCDVNKAEISRKNELRKAAFTTNPKPKSKQDYGVILAKHKTQLEQCRDRTWPKTEAVWIRLYPNDAKPGVLEDVLDRVVNRGYNQIFVEVLYDGRVLLPVADNPTPWRSVLEEAVKAGEVKPDYDLWAETVRLGKERGLKVYGWSFAMNFGYGYGENRDRTAVFALNGNGENSIARTQFDPIQFAKGRAFYEDAYERDHLFVDPYNAQARADLTTAIKALNKRQPDGMVFDYVRYPANFAGTSLVNNVKQLWIYGEASRKTLLNRIPNPAIRKLMALFLETGTVTANDIINIENGDKNSAQSLRDKTSDPVRAAELAQRMLWQLATSHAYNGVIDFVASVALPLSQNRVPVGAVFFPNGNRAEAGGFDMRMQAWDRFPIYMERHPMTYAICADGTCVADQVSQVLRQSSPQTLVCPILAGAWGQSFREHPSFEVQMQAIRQKEAKINCVSHFVYAWMEPESDRLRKAGLATGQ</sequence>
<proteinExistence type="predicted"/>
<dbReference type="AlphaFoldDB" id="A0AAW9Q183"/>
<dbReference type="Proteomes" id="UP001333818">
    <property type="component" value="Unassembled WGS sequence"/>
</dbReference>
<dbReference type="PANTHER" id="PTHR43405">
    <property type="entry name" value="GLYCOSYL HYDROLASE DIGH"/>
    <property type="match status" value="1"/>
</dbReference>
<reference evidence="1" key="1">
    <citation type="submission" date="2024-01" db="EMBL/GenBank/DDBJ databases">
        <title>Bank of Algae and Cyanobacteria of the Azores (BACA) strain genomes.</title>
        <authorList>
            <person name="Luz R."/>
            <person name="Cordeiro R."/>
            <person name="Fonseca A."/>
            <person name="Goncalves V."/>
        </authorList>
    </citation>
    <scope>NUCLEOTIDE SEQUENCE</scope>
    <source>
        <strain evidence="1">BACA0141</strain>
    </source>
</reference>
<evidence type="ECO:0000313" key="2">
    <source>
        <dbReference type="Proteomes" id="UP001333818"/>
    </source>
</evidence>
<comment type="caution">
    <text evidence="1">The sequence shown here is derived from an EMBL/GenBank/DDBJ whole genome shotgun (WGS) entry which is preliminary data.</text>
</comment>
<keyword evidence="2" id="KW-1185">Reference proteome</keyword>
<organism evidence="1 2">
    <name type="scientific">Tumidithrix elongata BACA0141</name>
    <dbReference type="NCBI Taxonomy" id="2716417"/>
    <lineage>
        <taxon>Bacteria</taxon>
        <taxon>Bacillati</taxon>
        <taxon>Cyanobacteriota</taxon>
        <taxon>Cyanophyceae</taxon>
        <taxon>Pseudanabaenales</taxon>
        <taxon>Pseudanabaenaceae</taxon>
        <taxon>Tumidithrix</taxon>
        <taxon>Tumidithrix elongata</taxon>
    </lineage>
</organism>
<protein>
    <recommendedName>
        <fullName evidence="3">Glycosyl hydrolase-like 10 domain-containing protein</fullName>
    </recommendedName>
</protein>
<evidence type="ECO:0008006" key="3">
    <source>
        <dbReference type="Google" id="ProtNLM"/>
    </source>
</evidence>
<dbReference type="InterPro" id="IPR052177">
    <property type="entry name" value="Divisome_Glycosyl_Hydrolase"/>
</dbReference>
<dbReference type="Gene3D" id="3.20.20.80">
    <property type="entry name" value="Glycosidases"/>
    <property type="match status" value="1"/>
</dbReference>
<evidence type="ECO:0000313" key="1">
    <source>
        <dbReference type="EMBL" id="MEE3716985.1"/>
    </source>
</evidence>
<dbReference type="EMBL" id="JAZBJZ010000030">
    <property type="protein sequence ID" value="MEE3716985.1"/>
    <property type="molecule type" value="Genomic_DNA"/>
</dbReference>
<name>A0AAW9Q183_9CYAN</name>
<accession>A0AAW9Q183</accession>
<dbReference type="PANTHER" id="PTHR43405:SF1">
    <property type="entry name" value="GLYCOSYL HYDROLASE DIGH"/>
    <property type="match status" value="1"/>
</dbReference>
<dbReference type="RefSeq" id="WP_330483414.1">
    <property type="nucleotide sequence ID" value="NZ_JAZBJZ010000030.1"/>
</dbReference>
<gene>
    <name evidence="1" type="ORF">V2H45_09535</name>
</gene>